<dbReference type="KEGG" id="ssl:SS1G_06259"/>
<accession>A7ELR2</accession>
<dbReference type="GeneID" id="5488894"/>
<dbReference type="InParanoid" id="A7ELR2"/>
<proteinExistence type="predicted"/>
<dbReference type="HOGENOM" id="CLU_2543986_0_0_1"/>
<dbReference type="EMBL" id="CH476627">
    <property type="protein sequence ID" value="EDO03778.1"/>
    <property type="molecule type" value="Genomic_DNA"/>
</dbReference>
<organism evidence="1 2">
    <name type="scientific">Sclerotinia sclerotiorum (strain ATCC 18683 / 1980 / Ss-1)</name>
    <name type="common">White mold</name>
    <name type="synonym">Whetzelinia sclerotiorum</name>
    <dbReference type="NCBI Taxonomy" id="665079"/>
    <lineage>
        <taxon>Eukaryota</taxon>
        <taxon>Fungi</taxon>
        <taxon>Dikarya</taxon>
        <taxon>Ascomycota</taxon>
        <taxon>Pezizomycotina</taxon>
        <taxon>Leotiomycetes</taxon>
        <taxon>Helotiales</taxon>
        <taxon>Sclerotiniaceae</taxon>
        <taxon>Sclerotinia</taxon>
    </lineage>
</organism>
<keyword evidence="2" id="KW-1185">Reference proteome</keyword>
<protein>
    <submittedName>
        <fullName evidence="1">Uncharacterized protein</fullName>
    </submittedName>
</protein>
<reference evidence="2" key="1">
    <citation type="journal article" date="2011" name="PLoS Genet.">
        <title>Genomic analysis of the necrotrophic fungal pathogens Sclerotinia sclerotiorum and Botrytis cinerea.</title>
        <authorList>
            <person name="Amselem J."/>
            <person name="Cuomo C.A."/>
            <person name="van Kan J.A."/>
            <person name="Viaud M."/>
            <person name="Benito E.P."/>
            <person name="Couloux A."/>
            <person name="Coutinho P.M."/>
            <person name="de Vries R.P."/>
            <person name="Dyer P.S."/>
            <person name="Fillinger S."/>
            <person name="Fournier E."/>
            <person name="Gout L."/>
            <person name="Hahn M."/>
            <person name="Kohn L."/>
            <person name="Lapalu N."/>
            <person name="Plummer K.M."/>
            <person name="Pradier J.M."/>
            <person name="Quevillon E."/>
            <person name="Sharon A."/>
            <person name="Simon A."/>
            <person name="ten Have A."/>
            <person name="Tudzynski B."/>
            <person name="Tudzynski P."/>
            <person name="Wincker P."/>
            <person name="Andrew M."/>
            <person name="Anthouard V."/>
            <person name="Beever R.E."/>
            <person name="Beffa R."/>
            <person name="Benoit I."/>
            <person name="Bouzid O."/>
            <person name="Brault B."/>
            <person name="Chen Z."/>
            <person name="Choquer M."/>
            <person name="Collemare J."/>
            <person name="Cotton P."/>
            <person name="Danchin E.G."/>
            <person name="Da Silva C."/>
            <person name="Gautier A."/>
            <person name="Giraud C."/>
            <person name="Giraud T."/>
            <person name="Gonzalez C."/>
            <person name="Grossetete S."/>
            <person name="Guldener U."/>
            <person name="Henrissat B."/>
            <person name="Howlett B.J."/>
            <person name="Kodira C."/>
            <person name="Kretschmer M."/>
            <person name="Lappartient A."/>
            <person name="Leroch M."/>
            <person name="Levis C."/>
            <person name="Mauceli E."/>
            <person name="Neuveglise C."/>
            <person name="Oeser B."/>
            <person name="Pearson M."/>
            <person name="Poulain J."/>
            <person name="Poussereau N."/>
            <person name="Quesneville H."/>
            <person name="Rascle C."/>
            <person name="Schumacher J."/>
            <person name="Segurens B."/>
            <person name="Sexton A."/>
            <person name="Silva E."/>
            <person name="Sirven C."/>
            <person name="Soanes D.M."/>
            <person name="Talbot N.J."/>
            <person name="Templeton M."/>
            <person name="Yandava C."/>
            <person name="Yarden O."/>
            <person name="Zeng Q."/>
            <person name="Rollins J.A."/>
            <person name="Lebrun M.H."/>
            <person name="Dickman M."/>
        </authorList>
    </citation>
    <scope>NUCLEOTIDE SEQUENCE [LARGE SCALE GENOMIC DNA]</scope>
    <source>
        <strain evidence="2">ATCC 18683 / 1980 / Ss-1</strain>
    </source>
</reference>
<sequence length="83" mass="9770">MLHRLRSDEYLGYILILGDLRFEKALLLLHWSKRSQSFSAKHKERRTVDLKDSASRGKMFLQSSKVLKVNDHDLILFVCKKIP</sequence>
<dbReference type="AlphaFoldDB" id="A7ELR2"/>
<name>A7ELR2_SCLS1</name>
<dbReference type="Proteomes" id="UP000001312">
    <property type="component" value="Unassembled WGS sequence"/>
</dbReference>
<evidence type="ECO:0000313" key="1">
    <source>
        <dbReference type="EMBL" id="EDO03778.1"/>
    </source>
</evidence>
<evidence type="ECO:0000313" key="2">
    <source>
        <dbReference type="Proteomes" id="UP000001312"/>
    </source>
</evidence>
<dbReference type="RefSeq" id="XP_001593337.1">
    <property type="nucleotide sequence ID" value="XM_001593287.1"/>
</dbReference>
<gene>
    <name evidence="1" type="ORF">SS1G_06259</name>
</gene>